<feature type="compositionally biased region" description="Basic and acidic residues" evidence="1">
    <location>
        <begin position="28"/>
        <end position="37"/>
    </location>
</feature>
<gene>
    <name evidence="2" type="ORF">V5O48_017562</name>
</gene>
<comment type="caution">
    <text evidence="2">The sequence shown here is derived from an EMBL/GenBank/DDBJ whole genome shotgun (WGS) entry which is preliminary data.</text>
</comment>
<feature type="non-terminal residue" evidence="2">
    <location>
        <position position="60"/>
    </location>
</feature>
<organism evidence="2 3">
    <name type="scientific">Marasmius crinis-equi</name>
    <dbReference type="NCBI Taxonomy" id="585013"/>
    <lineage>
        <taxon>Eukaryota</taxon>
        <taxon>Fungi</taxon>
        <taxon>Dikarya</taxon>
        <taxon>Basidiomycota</taxon>
        <taxon>Agaricomycotina</taxon>
        <taxon>Agaricomycetes</taxon>
        <taxon>Agaricomycetidae</taxon>
        <taxon>Agaricales</taxon>
        <taxon>Marasmiineae</taxon>
        <taxon>Marasmiaceae</taxon>
        <taxon>Marasmius</taxon>
    </lineage>
</organism>
<accession>A0ABR3ENK8</accession>
<keyword evidence="3" id="KW-1185">Reference proteome</keyword>
<dbReference type="Proteomes" id="UP001465976">
    <property type="component" value="Unassembled WGS sequence"/>
</dbReference>
<name>A0ABR3ENK8_9AGAR</name>
<evidence type="ECO:0000313" key="2">
    <source>
        <dbReference type="EMBL" id="KAL0564479.1"/>
    </source>
</evidence>
<proteinExistence type="predicted"/>
<sequence length="60" mass="6449">MAPIRNNTKSAKPPSKTGFISIPSVSSDGHRLKERRVPVPLPPDKSPVEHEVASPPLANI</sequence>
<evidence type="ECO:0000256" key="1">
    <source>
        <dbReference type="SAM" id="MobiDB-lite"/>
    </source>
</evidence>
<dbReference type="EMBL" id="JBAHYK010002758">
    <property type="protein sequence ID" value="KAL0564479.1"/>
    <property type="molecule type" value="Genomic_DNA"/>
</dbReference>
<evidence type="ECO:0000313" key="3">
    <source>
        <dbReference type="Proteomes" id="UP001465976"/>
    </source>
</evidence>
<feature type="compositionally biased region" description="Polar residues" evidence="1">
    <location>
        <begin position="1"/>
        <end position="10"/>
    </location>
</feature>
<protein>
    <submittedName>
        <fullName evidence="2">Uncharacterized protein</fullName>
    </submittedName>
</protein>
<reference evidence="2 3" key="1">
    <citation type="submission" date="2024-02" db="EMBL/GenBank/DDBJ databases">
        <title>A draft genome for the cacao thread blight pathogen Marasmius crinis-equi.</title>
        <authorList>
            <person name="Cohen S.P."/>
            <person name="Baruah I.K."/>
            <person name="Amoako-Attah I."/>
            <person name="Bukari Y."/>
            <person name="Meinhardt L.W."/>
            <person name="Bailey B.A."/>
        </authorList>
    </citation>
    <scope>NUCLEOTIDE SEQUENCE [LARGE SCALE GENOMIC DNA]</scope>
    <source>
        <strain evidence="2 3">GH-76</strain>
    </source>
</reference>
<feature type="region of interest" description="Disordered" evidence="1">
    <location>
        <begin position="1"/>
        <end position="60"/>
    </location>
</feature>